<feature type="domain" description="C2H2-type" evidence="11">
    <location>
        <begin position="229"/>
        <end position="248"/>
    </location>
</feature>
<dbReference type="PANTHER" id="PTHR14196">
    <property type="entry name" value="ODD-SKIPPED - RELATED"/>
    <property type="match status" value="1"/>
</dbReference>
<keyword evidence="8" id="KW-0539">Nucleus</keyword>
<dbReference type="InterPro" id="IPR050717">
    <property type="entry name" value="C2H2-ZF_Transcription_Reg"/>
</dbReference>
<dbReference type="AlphaFoldDB" id="A0A2H8TGF2"/>
<comment type="subcellular location">
    <subcellularLocation>
        <location evidence="1">Nucleus</location>
    </subcellularLocation>
</comment>
<dbReference type="FunFam" id="3.30.160.60:FF:002571">
    <property type="entry name" value="Protein odd-skipped-related 2"/>
    <property type="match status" value="1"/>
</dbReference>
<protein>
    <submittedName>
        <fullName evidence="12">Protein odd-skipped</fullName>
    </submittedName>
</protein>
<dbReference type="Pfam" id="PF00096">
    <property type="entry name" value="zf-C2H2"/>
    <property type="match status" value="3"/>
</dbReference>
<dbReference type="FunFam" id="3.30.160.60:FF:000311">
    <property type="entry name" value="protein odd-skipped-related 2 isoform X1"/>
    <property type="match status" value="1"/>
</dbReference>
<dbReference type="PANTHER" id="PTHR14196:SF0">
    <property type="entry name" value="PROTEIN BOWEL"/>
    <property type="match status" value="1"/>
</dbReference>
<evidence type="ECO:0000256" key="2">
    <source>
        <dbReference type="ARBA" id="ARBA00022723"/>
    </source>
</evidence>
<dbReference type="SMART" id="SM00355">
    <property type="entry name" value="ZnF_C2H2"/>
    <property type="match status" value="3"/>
</dbReference>
<gene>
    <name evidence="12" type="primary">odd_2</name>
</gene>
<keyword evidence="2" id="KW-0479">Metal-binding</keyword>
<dbReference type="GO" id="GO:0005634">
    <property type="term" value="C:nucleus"/>
    <property type="evidence" value="ECO:0007669"/>
    <property type="project" value="UniProtKB-SubCell"/>
</dbReference>
<keyword evidence="7" id="KW-0804">Transcription</keyword>
<evidence type="ECO:0000256" key="6">
    <source>
        <dbReference type="ARBA" id="ARBA00023015"/>
    </source>
</evidence>
<evidence type="ECO:0000256" key="7">
    <source>
        <dbReference type="ARBA" id="ARBA00023163"/>
    </source>
</evidence>
<keyword evidence="3" id="KW-0677">Repeat</keyword>
<evidence type="ECO:0000256" key="3">
    <source>
        <dbReference type="ARBA" id="ARBA00022737"/>
    </source>
</evidence>
<dbReference type="GO" id="GO:0000977">
    <property type="term" value="F:RNA polymerase II transcription regulatory region sequence-specific DNA binding"/>
    <property type="evidence" value="ECO:0007669"/>
    <property type="project" value="TreeGrafter"/>
</dbReference>
<keyword evidence="5" id="KW-0862">Zinc</keyword>
<dbReference type="OrthoDB" id="9451254at2759"/>
<keyword evidence="6" id="KW-0805">Transcription regulation</keyword>
<proteinExistence type="predicted"/>
<name>A0A2H8TGF2_9HEMI</name>
<feature type="compositionally biased region" description="Low complexity" evidence="10">
    <location>
        <begin position="1"/>
        <end position="21"/>
    </location>
</feature>
<dbReference type="InterPro" id="IPR013087">
    <property type="entry name" value="Znf_C2H2_type"/>
</dbReference>
<dbReference type="InterPro" id="IPR036236">
    <property type="entry name" value="Znf_C2H2_sf"/>
</dbReference>
<evidence type="ECO:0000256" key="8">
    <source>
        <dbReference type="ARBA" id="ARBA00023242"/>
    </source>
</evidence>
<evidence type="ECO:0000313" key="12">
    <source>
        <dbReference type="EMBL" id="MBW12812.1"/>
    </source>
</evidence>
<accession>A0A2H8TGF2</accession>
<dbReference type="SUPFAM" id="SSF57667">
    <property type="entry name" value="beta-beta-alpha zinc fingers"/>
    <property type="match status" value="2"/>
</dbReference>
<organism evidence="12">
    <name type="scientific">Melanaphis sacchari</name>
    <dbReference type="NCBI Taxonomy" id="742174"/>
    <lineage>
        <taxon>Eukaryota</taxon>
        <taxon>Metazoa</taxon>
        <taxon>Ecdysozoa</taxon>
        <taxon>Arthropoda</taxon>
        <taxon>Hexapoda</taxon>
        <taxon>Insecta</taxon>
        <taxon>Pterygota</taxon>
        <taxon>Neoptera</taxon>
        <taxon>Paraneoptera</taxon>
        <taxon>Hemiptera</taxon>
        <taxon>Sternorrhyncha</taxon>
        <taxon>Aphidomorpha</taxon>
        <taxon>Aphidoidea</taxon>
        <taxon>Aphididae</taxon>
        <taxon>Aphidini</taxon>
        <taxon>Melanaphis</taxon>
    </lineage>
</organism>
<reference evidence="12" key="1">
    <citation type="submission" date="2017-10" db="EMBL/GenBank/DDBJ databases">
        <title>Transcriptome Assembly of Sugarcane Aphid Adults.</title>
        <authorList>
            <person name="Scully E.D."/>
            <person name="Palmer N.A."/>
            <person name="Geib S.M."/>
            <person name="Sarath G."/>
            <person name="Sattler S.E."/>
        </authorList>
    </citation>
    <scope>NUCLEOTIDE SEQUENCE</scope>
    <source>
        <tissue evidence="12">Whole body</tissue>
    </source>
</reference>
<feature type="domain" description="C2H2-type" evidence="11">
    <location>
        <begin position="201"/>
        <end position="228"/>
    </location>
</feature>
<keyword evidence="4 9" id="KW-0863">Zinc-finger</keyword>
<evidence type="ECO:0000256" key="4">
    <source>
        <dbReference type="ARBA" id="ARBA00022771"/>
    </source>
</evidence>
<evidence type="ECO:0000256" key="9">
    <source>
        <dbReference type="PROSITE-ProRule" id="PRU00042"/>
    </source>
</evidence>
<dbReference type="PROSITE" id="PS00028">
    <property type="entry name" value="ZINC_FINGER_C2H2_1"/>
    <property type="match status" value="2"/>
</dbReference>
<dbReference type="GO" id="GO:0000981">
    <property type="term" value="F:DNA-binding transcription factor activity, RNA polymerase II-specific"/>
    <property type="evidence" value="ECO:0007669"/>
    <property type="project" value="TreeGrafter"/>
</dbReference>
<dbReference type="FunFam" id="3.30.160.60:FF:000446">
    <property type="entry name" value="Zinc finger protein"/>
    <property type="match status" value="1"/>
</dbReference>
<evidence type="ECO:0000259" key="11">
    <source>
        <dbReference type="PROSITE" id="PS50157"/>
    </source>
</evidence>
<feature type="compositionally biased region" description="Low complexity" evidence="10">
    <location>
        <begin position="148"/>
        <end position="167"/>
    </location>
</feature>
<dbReference type="Gene3D" id="3.30.160.60">
    <property type="entry name" value="Classic Zinc Finger"/>
    <property type="match status" value="3"/>
</dbReference>
<feature type="region of interest" description="Disordered" evidence="10">
    <location>
        <begin position="144"/>
        <end position="167"/>
    </location>
</feature>
<feature type="region of interest" description="Disordered" evidence="10">
    <location>
        <begin position="1"/>
        <end position="32"/>
    </location>
</feature>
<evidence type="ECO:0000256" key="1">
    <source>
        <dbReference type="ARBA" id="ARBA00004123"/>
    </source>
</evidence>
<dbReference type="EMBL" id="GFXV01001007">
    <property type="protein sequence ID" value="MBW12812.1"/>
    <property type="molecule type" value="Transcribed_RNA"/>
</dbReference>
<evidence type="ECO:0000256" key="10">
    <source>
        <dbReference type="SAM" id="MobiDB-lite"/>
    </source>
</evidence>
<feature type="domain" description="C2H2-type" evidence="11">
    <location>
        <begin position="173"/>
        <end position="200"/>
    </location>
</feature>
<evidence type="ECO:0000256" key="5">
    <source>
        <dbReference type="ARBA" id="ARBA00022833"/>
    </source>
</evidence>
<dbReference type="GO" id="GO:0008270">
    <property type="term" value="F:zinc ion binding"/>
    <property type="evidence" value="ECO:0007669"/>
    <property type="project" value="UniProtKB-KW"/>
</dbReference>
<dbReference type="PROSITE" id="PS50157">
    <property type="entry name" value="ZINC_FINGER_C2H2_2"/>
    <property type="match status" value="3"/>
</dbReference>
<sequence length="291" mass="32416">MNLVSRQQYGSVVSSSRSYGSCGKSDDTNSTDEEAIVDVERPDTPPPPSQMSLSADDHSRRVCINGGRPMAASAVASAAALTAWLNPATFWRDSDQWRNVLVNYYHMNRAAAARSARGRGAVATYRPSAVPAICGTVPSVGRKPVTVSTARSQPSTPTTTSQSSTSSRPKKRYICTYCQREFSKSYNLLIHERTHTDERPYPCDVCGKAFRRQDHLRDHRYIHVKEKPFRCPVCGKGFCQSRTLSSHRSNRNSMCLDTTVLHQQQQRDAAGNVRRPKMITDFSINSILNLQ</sequence>